<reference evidence="4 5" key="1">
    <citation type="submission" date="2025-04" db="UniProtKB">
        <authorList>
            <consortium name="RefSeq"/>
        </authorList>
    </citation>
    <scope>IDENTIFICATION</scope>
</reference>
<dbReference type="GeneTree" id="ENSGT00940000154318"/>
<dbReference type="PANTHER" id="PTHR14965">
    <property type="entry name" value="SI:CH73-248E21.1"/>
    <property type="match status" value="1"/>
</dbReference>
<sequence>MSEGAARPPSPTHSVSLLEAKAETRLVLKSFLRNALSVPPAERQGMVGGTYHDSSKYSAGTKLKKKGDDGWDSWDEAISNAEEKKHSFKDLIKRRLRPRPIPRPEAPSGGGTLERDRKPVQSENDQPTTYPEILQNKLEKDGGSSSSFSEEEGEKKKQGEGRKKKKSKLKIHLPGIFQKKNKPKDNVPQRPSTLDLRPELQDPQSQLSPSHPPEFYEEVAGTLERIAKKSMKRPTPVSPPLTPGVGVNISAPQSQPSAEDKNDVVQQLVQVLCAEGDLINEKIEASPFLRSSLVRLSYPSFAKLLDTCARQTEAPPQPVPASPTLRKLALTMEASRRVLTATGAHQRMKCYAERYMENFAPWVKSQGGWESIVDEIVEYD</sequence>
<dbReference type="OrthoDB" id="9948760at2759"/>
<dbReference type="RefSeq" id="XP_031426016.1">
    <property type="nucleotide sequence ID" value="XM_031570156.2"/>
</dbReference>
<evidence type="ECO:0000313" key="7">
    <source>
        <dbReference type="RefSeq" id="XP_031426030.1"/>
    </source>
</evidence>
<gene>
    <name evidence="4 5 6 7" type="primary">bcl2l12</name>
</gene>
<dbReference type="GeneID" id="105898709"/>
<evidence type="ECO:0000313" key="6">
    <source>
        <dbReference type="RefSeq" id="XP_031426024.1"/>
    </source>
</evidence>
<feature type="compositionally biased region" description="Basic and acidic residues" evidence="2">
    <location>
        <begin position="81"/>
        <end position="93"/>
    </location>
</feature>
<dbReference type="GO" id="GO:0006915">
    <property type="term" value="P:apoptotic process"/>
    <property type="evidence" value="ECO:0007669"/>
    <property type="project" value="UniProtKB-KW"/>
</dbReference>
<evidence type="ECO:0000256" key="2">
    <source>
        <dbReference type="SAM" id="MobiDB-lite"/>
    </source>
</evidence>
<dbReference type="PANTHER" id="PTHR14965:SF2">
    <property type="entry name" value="BCL-2-LIKE PROTEIN 12"/>
    <property type="match status" value="1"/>
</dbReference>
<name>A0A6P3VU92_CLUHA</name>
<dbReference type="RefSeq" id="XP_031426030.1">
    <property type="nucleotide sequence ID" value="XM_031570170.2"/>
</dbReference>
<feature type="compositionally biased region" description="Basic residues" evidence="2">
    <location>
        <begin position="162"/>
        <end position="171"/>
    </location>
</feature>
<protein>
    <submittedName>
        <fullName evidence="4 5">Uncharacterized protein bcl2l12</fullName>
    </submittedName>
</protein>
<dbReference type="AlphaFoldDB" id="A0A6P3VU92"/>
<evidence type="ECO:0000256" key="1">
    <source>
        <dbReference type="ARBA" id="ARBA00022703"/>
    </source>
</evidence>
<dbReference type="RefSeq" id="XP_012681211.2">
    <property type="nucleotide sequence ID" value="XM_012825757.3"/>
</dbReference>
<dbReference type="RefSeq" id="XP_031426024.1">
    <property type="nucleotide sequence ID" value="XM_031570164.2"/>
</dbReference>
<dbReference type="Proteomes" id="UP000515152">
    <property type="component" value="Chromosome 1"/>
</dbReference>
<keyword evidence="3" id="KW-1185">Reference proteome</keyword>
<dbReference type="KEGG" id="char:105898709"/>
<proteinExistence type="predicted"/>
<organism evidence="3 4">
    <name type="scientific">Clupea harengus</name>
    <name type="common">Atlantic herring</name>
    <dbReference type="NCBI Taxonomy" id="7950"/>
    <lineage>
        <taxon>Eukaryota</taxon>
        <taxon>Metazoa</taxon>
        <taxon>Chordata</taxon>
        <taxon>Craniata</taxon>
        <taxon>Vertebrata</taxon>
        <taxon>Euteleostomi</taxon>
        <taxon>Actinopterygii</taxon>
        <taxon>Neopterygii</taxon>
        <taxon>Teleostei</taxon>
        <taxon>Clupei</taxon>
        <taxon>Clupeiformes</taxon>
        <taxon>Clupeoidei</taxon>
        <taxon>Clupeidae</taxon>
        <taxon>Clupea</taxon>
    </lineage>
</organism>
<evidence type="ECO:0000313" key="4">
    <source>
        <dbReference type="RefSeq" id="XP_012681211.2"/>
    </source>
</evidence>
<evidence type="ECO:0000313" key="3">
    <source>
        <dbReference type="Proteomes" id="UP000515152"/>
    </source>
</evidence>
<feature type="region of interest" description="Disordered" evidence="2">
    <location>
        <begin position="41"/>
        <end position="214"/>
    </location>
</feature>
<dbReference type="GO" id="GO:2001236">
    <property type="term" value="P:regulation of extrinsic apoptotic signaling pathway"/>
    <property type="evidence" value="ECO:0007669"/>
    <property type="project" value="TreeGrafter"/>
</dbReference>
<dbReference type="CTD" id="83596"/>
<keyword evidence="1" id="KW-0053">Apoptosis</keyword>
<feature type="region of interest" description="Disordered" evidence="2">
    <location>
        <begin position="229"/>
        <end position="261"/>
    </location>
</feature>
<evidence type="ECO:0000313" key="5">
    <source>
        <dbReference type="RefSeq" id="XP_031426016.1"/>
    </source>
</evidence>
<accession>A0A6P3VU92</accession>